<evidence type="ECO:0000256" key="10">
    <source>
        <dbReference type="ARBA" id="ARBA00023139"/>
    </source>
</evidence>
<dbReference type="GO" id="GO:0005886">
    <property type="term" value="C:plasma membrane"/>
    <property type="evidence" value="ECO:0007669"/>
    <property type="project" value="UniProtKB-SubCell"/>
</dbReference>
<protein>
    <recommendedName>
        <fullName evidence="12">Phosphate-binding protein</fullName>
    </recommendedName>
</protein>
<dbReference type="PANTHER" id="PTHR30570:SF4">
    <property type="entry name" value="PHOSPHATE-BINDING PROTEIN PSTS 1"/>
    <property type="match status" value="1"/>
</dbReference>
<proteinExistence type="inferred from homology"/>
<dbReference type="Pfam" id="PF12849">
    <property type="entry name" value="PBP_like_2"/>
    <property type="match status" value="1"/>
</dbReference>
<comment type="function">
    <text evidence="12">Involved in the system for phosphate transport across the cytoplasmic membrane.</text>
</comment>
<evidence type="ECO:0000256" key="6">
    <source>
        <dbReference type="ARBA" id="ARBA00022475"/>
    </source>
</evidence>
<feature type="domain" description="PBP" evidence="13">
    <location>
        <begin position="32"/>
        <end position="258"/>
    </location>
</feature>
<dbReference type="PANTHER" id="PTHR30570">
    <property type="entry name" value="PERIPLASMIC PHOSPHATE BINDING COMPONENT OF PHOSPHATE ABC TRANSPORTER"/>
    <property type="match status" value="1"/>
</dbReference>
<dbReference type="GO" id="GO:0006817">
    <property type="term" value="P:phosphate ion transport"/>
    <property type="evidence" value="ECO:0007669"/>
    <property type="project" value="UniProtKB-UniRule"/>
</dbReference>
<keyword evidence="9" id="KW-0472">Membrane</keyword>
<keyword evidence="5 12" id="KW-0813">Transport</keyword>
<evidence type="ECO:0000256" key="11">
    <source>
        <dbReference type="ARBA" id="ARBA00023288"/>
    </source>
</evidence>
<keyword evidence="10 12" id="KW-0564">Palmitate</keyword>
<evidence type="ECO:0000256" key="1">
    <source>
        <dbReference type="ARBA" id="ARBA00002841"/>
    </source>
</evidence>
<dbReference type="PROSITE" id="PS51257">
    <property type="entry name" value="PROKAR_LIPOPROTEIN"/>
    <property type="match status" value="1"/>
</dbReference>
<evidence type="ECO:0000256" key="12">
    <source>
        <dbReference type="RuleBase" id="RU367119"/>
    </source>
</evidence>
<comment type="subcellular location">
    <subcellularLocation>
        <location evidence="2 12">Cell membrane</location>
        <topology evidence="2 12">Lipid-anchor</topology>
    </subcellularLocation>
</comment>
<dbReference type="InterPro" id="IPR011862">
    <property type="entry name" value="Phos-bd"/>
</dbReference>
<keyword evidence="11 12" id="KW-0449">Lipoprotein</keyword>
<keyword evidence="6 12" id="KW-1003">Cell membrane</keyword>
<gene>
    <name evidence="14" type="primary">pstS</name>
    <name evidence="14" type="ORF">HMPREF9381_0790</name>
</gene>
<dbReference type="SUPFAM" id="SSF53850">
    <property type="entry name" value="Periplasmic binding protein-like II"/>
    <property type="match status" value="1"/>
</dbReference>
<evidence type="ECO:0000259" key="13">
    <source>
        <dbReference type="Pfam" id="PF12849"/>
    </source>
</evidence>
<dbReference type="PATRIC" id="fig|888809.3.peg.774"/>
<dbReference type="Gene3D" id="3.40.190.10">
    <property type="entry name" value="Periplasmic binding protein-like II"/>
    <property type="match status" value="2"/>
</dbReference>
<dbReference type="InterPro" id="IPR050811">
    <property type="entry name" value="Phosphate_ABC_transporter"/>
</dbReference>
<dbReference type="Proteomes" id="UP000003332">
    <property type="component" value="Unassembled WGS sequence"/>
</dbReference>
<keyword evidence="7 12" id="KW-0592">Phosphate transport</keyword>
<dbReference type="RefSeq" id="WP_002904301.1">
    <property type="nucleotide sequence ID" value="NZ_GL872376.1"/>
</dbReference>
<reference evidence="14 15" key="1">
    <citation type="submission" date="2011-02" db="EMBL/GenBank/DDBJ databases">
        <authorList>
            <person name="Muzny D."/>
            <person name="Qin X."/>
            <person name="Deng J."/>
            <person name="Jiang H."/>
            <person name="Liu Y."/>
            <person name="Qu J."/>
            <person name="Song X.-Z."/>
            <person name="Zhang L."/>
            <person name="Thornton R."/>
            <person name="Coyle M."/>
            <person name="Francisco L."/>
            <person name="Jackson L."/>
            <person name="Javaid M."/>
            <person name="Korchina V."/>
            <person name="Kovar C."/>
            <person name="Mata R."/>
            <person name="Mathew T."/>
            <person name="Ngo R."/>
            <person name="Nguyen L."/>
            <person name="Nguyen N."/>
            <person name="Okwuonu G."/>
            <person name="Ongeri F."/>
            <person name="Pham C."/>
            <person name="Simmons D."/>
            <person name="Wilczek-Boney K."/>
            <person name="Hale W."/>
            <person name="Jakkamsetti A."/>
            <person name="Pham P."/>
            <person name="Ruth R."/>
            <person name="San Lucas F."/>
            <person name="Warren J."/>
            <person name="Zhang J."/>
            <person name="Zhao Z."/>
            <person name="Zhou C."/>
            <person name="Zhu D."/>
            <person name="Lee S."/>
            <person name="Bess C."/>
            <person name="Blankenburg K."/>
            <person name="Forbes L."/>
            <person name="Fu Q."/>
            <person name="Gubbala S."/>
            <person name="Hirani K."/>
            <person name="Jayaseelan J.C."/>
            <person name="Lara F."/>
            <person name="Munidasa M."/>
            <person name="Palculict T."/>
            <person name="Patil S."/>
            <person name="Pu L.-L."/>
            <person name="Saada N."/>
            <person name="Tang L."/>
            <person name="Weissenberger G."/>
            <person name="Zhu Y."/>
            <person name="Hemphill L."/>
            <person name="Shang Y."/>
            <person name="Youmans B."/>
            <person name="Ayvaz T."/>
            <person name="Ross M."/>
            <person name="Santibanez J."/>
            <person name="Aqrawi P."/>
            <person name="Gross S."/>
            <person name="Joshi V."/>
            <person name="Fowler G."/>
            <person name="Nazareth L."/>
            <person name="Reid J."/>
            <person name="Worley K."/>
            <person name="Petrosino J."/>
            <person name="Highlander S."/>
            <person name="Gibbs R."/>
        </authorList>
    </citation>
    <scope>NUCLEOTIDE SEQUENCE [LARGE SCALE GENOMIC DNA]</scope>
    <source>
        <strain evidence="14 15">SK72</strain>
    </source>
</reference>
<comment type="subunit">
    <text evidence="4 12">The complex is composed of two ATP-binding proteins (PstB), two transmembrane proteins (PstC and PstA) and a solute-binding protein (PstS).</text>
</comment>
<accession>F0I0V0</accession>
<evidence type="ECO:0000313" key="15">
    <source>
        <dbReference type="Proteomes" id="UP000003332"/>
    </source>
</evidence>
<dbReference type="EMBL" id="AEXV01000006">
    <property type="protein sequence ID" value="EGD29911.1"/>
    <property type="molecule type" value="Genomic_DNA"/>
</dbReference>
<feature type="chain" id="PRO_5027161351" description="Phosphate-binding protein" evidence="12">
    <location>
        <begin position="25"/>
        <end position="293"/>
    </location>
</feature>
<evidence type="ECO:0000256" key="8">
    <source>
        <dbReference type="ARBA" id="ARBA00022729"/>
    </source>
</evidence>
<evidence type="ECO:0000256" key="4">
    <source>
        <dbReference type="ARBA" id="ARBA00011529"/>
    </source>
</evidence>
<evidence type="ECO:0000256" key="9">
    <source>
        <dbReference type="ARBA" id="ARBA00023136"/>
    </source>
</evidence>
<dbReference type="FunFam" id="3.40.190.10:FF:000107">
    <property type="entry name" value="Phosphate ABC transporter, phosphate-binding protein"/>
    <property type="match status" value="1"/>
</dbReference>
<evidence type="ECO:0000256" key="7">
    <source>
        <dbReference type="ARBA" id="ARBA00022592"/>
    </source>
</evidence>
<evidence type="ECO:0000256" key="5">
    <source>
        <dbReference type="ARBA" id="ARBA00022448"/>
    </source>
</evidence>
<comment type="similarity">
    <text evidence="3 12">Belongs to the PstS family.</text>
</comment>
<evidence type="ECO:0000256" key="3">
    <source>
        <dbReference type="ARBA" id="ARBA00008725"/>
    </source>
</evidence>
<sequence length="293" mass="31079">MNKLKKFALALTALGLGLTLSACSSWIDRGESMTAVGSTALQPLVEAAADDFGSNNIGKTVNVQGGGSGTGLSQVQSGAVEIGNSDVFAEEKEGIKASDLVDHKVAVAGIAVIVNKEVDVDNLTSEQLQKIFTGEITNWKELGGKDLEISIINRAASSGSRATFDSVIMDGKSAVQSQEQDSNGMVKNIVSQTPGAISYLAFAYVDESVKTLKLNNYEPTAENVATNNWSLWSYEHMYTLGKPTGLAAEFLEYMLSDDVQKGVVTRMGYISINDMKVSKDADGNVTAIEGDSK</sequence>
<evidence type="ECO:0000256" key="2">
    <source>
        <dbReference type="ARBA" id="ARBA00004193"/>
    </source>
</evidence>
<dbReference type="InterPro" id="IPR024370">
    <property type="entry name" value="PBP_domain"/>
</dbReference>
<evidence type="ECO:0000313" key="14">
    <source>
        <dbReference type="EMBL" id="EGD29911.1"/>
    </source>
</evidence>
<name>F0I0V0_STRSA</name>
<comment type="function">
    <text evidence="1">Part of the ABC transporter complex PstSACB involved in phosphate import.</text>
</comment>
<organism evidence="14 15">
    <name type="scientific">Streptococcus sanguinis SK72</name>
    <dbReference type="NCBI Taxonomy" id="888809"/>
    <lineage>
        <taxon>Bacteria</taxon>
        <taxon>Bacillati</taxon>
        <taxon>Bacillota</taxon>
        <taxon>Bacilli</taxon>
        <taxon>Lactobacillales</taxon>
        <taxon>Streptococcaceae</taxon>
        <taxon>Streptococcus</taxon>
    </lineage>
</organism>
<feature type="signal peptide" evidence="12">
    <location>
        <begin position="1"/>
        <end position="24"/>
    </location>
</feature>
<keyword evidence="8 12" id="KW-0732">Signal</keyword>
<dbReference type="HOGENOM" id="CLU_026228_5_0_9"/>
<dbReference type="GO" id="GO:0042301">
    <property type="term" value="F:phosphate ion binding"/>
    <property type="evidence" value="ECO:0007669"/>
    <property type="project" value="UniProtKB-UniRule"/>
</dbReference>
<comment type="caution">
    <text evidence="14">The sequence shown here is derived from an EMBL/GenBank/DDBJ whole genome shotgun (WGS) entry which is preliminary data.</text>
</comment>
<dbReference type="CDD" id="cd13653">
    <property type="entry name" value="PBP2_phosphate_like_1"/>
    <property type="match status" value="1"/>
</dbReference>
<dbReference type="AlphaFoldDB" id="F0I0V0"/>
<dbReference type="NCBIfam" id="TIGR02136">
    <property type="entry name" value="ptsS_2"/>
    <property type="match status" value="1"/>
</dbReference>